<dbReference type="AlphaFoldDB" id="A0A7W9BNN3"/>
<gene>
    <name evidence="1" type="ORF">FHS72_003497</name>
</gene>
<accession>A0A7W9BNN3</accession>
<dbReference type="Proteomes" id="UP000535415">
    <property type="component" value="Unassembled WGS sequence"/>
</dbReference>
<keyword evidence="2" id="KW-1185">Reference proteome</keyword>
<sequence length="171" mass="18953">MDGTVALFWLVTSLFDMNQTDCATGCLMRHAAAERISIQTASLQFQREEIGREFYLGYDFDHAYGPFQPTVAASMTNRNDVWIGAGFKWTSEDLIEGPIFLEASFIPGLHFRDDGPNIGGEVQFRSAVGAGYAFEQGATLTVSWDHRSNGDTRAINPGLETLSIRYAFPLN</sequence>
<protein>
    <recommendedName>
        <fullName evidence="3">Acyloxyacyl hydrolase</fullName>
    </recommendedName>
</protein>
<name>A0A7W9BNN3_9RHOB</name>
<evidence type="ECO:0008006" key="3">
    <source>
        <dbReference type="Google" id="ProtNLM"/>
    </source>
</evidence>
<reference evidence="1 2" key="1">
    <citation type="submission" date="2020-08" db="EMBL/GenBank/DDBJ databases">
        <title>Genomic Encyclopedia of Type Strains, Phase IV (KMG-IV): sequencing the most valuable type-strain genomes for metagenomic binning, comparative biology and taxonomic classification.</title>
        <authorList>
            <person name="Goeker M."/>
        </authorList>
    </citation>
    <scope>NUCLEOTIDE SEQUENCE [LARGE SCALE GENOMIC DNA]</scope>
    <source>
        <strain evidence="1 2">DSM 101064</strain>
    </source>
</reference>
<dbReference type="EMBL" id="JACIJM010000015">
    <property type="protein sequence ID" value="MBB5723852.1"/>
    <property type="molecule type" value="Genomic_DNA"/>
</dbReference>
<dbReference type="InterPro" id="IPR018550">
    <property type="entry name" value="Lipid-A_deacylase-rel"/>
</dbReference>
<dbReference type="Gene3D" id="2.40.160.20">
    <property type="match status" value="1"/>
</dbReference>
<proteinExistence type="predicted"/>
<dbReference type="RefSeq" id="WP_183530967.1">
    <property type="nucleotide sequence ID" value="NZ_JACIJM010000015.1"/>
</dbReference>
<evidence type="ECO:0000313" key="1">
    <source>
        <dbReference type="EMBL" id="MBB5723852.1"/>
    </source>
</evidence>
<evidence type="ECO:0000313" key="2">
    <source>
        <dbReference type="Proteomes" id="UP000535415"/>
    </source>
</evidence>
<organism evidence="1 2">
    <name type="scientific">Yoonia ponticola</name>
    <dbReference type="NCBI Taxonomy" id="1524255"/>
    <lineage>
        <taxon>Bacteria</taxon>
        <taxon>Pseudomonadati</taxon>
        <taxon>Pseudomonadota</taxon>
        <taxon>Alphaproteobacteria</taxon>
        <taxon>Rhodobacterales</taxon>
        <taxon>Paracoccaceae</taxon>
        <taxon>Yoonia</taxon>
    </lineage>
</organism>
<comment type="caution">
    <text evidence="1">The sequence shown here is derived from an EMBL/GenBank/DDBJ whole genome shotgun (WGS) entry which is preliminary data.</text>
</comment>
<dbReference type="Pfam" id="PF09411">
    <property type="entry name" value="PagL"/>
    <property type="match status" value="1"/>
</dbReference>